<evidence type="ECO:0000313" key="6">
    <source>
        <dbReference type="EMBL" id="MBD1221190.1"/>
    </source>
</evidence>
<dbReference type="EMBL" id="JACWEZ010000001">
    <property type="protein sequence ID" value="MBD1221190.1"/>
    <property type="molecule type" value="Genomic_DNA"/>
</dbReference>
<gene>
    <name evidence="5" type="ORF">BME96_15485</name>
    <name evidence="6" type="ORF">IC602_01025</name>
</gene>
<dbReference type="GO" id="GO:0003677">
    <property type="term" value="F:DNA binding"/>
    <property type="evidence" value="ECO:0007669"/>
    <property type="project" value="UniProtKB-KW"/>
</dbReference>
<dbReference type="InterPro" id="IPR000835">
    <property type="entry name" value="HTH_MarR-typ"/>
</dbReference>
<keyword evidence="3" id="KW-0804">Transcription</keyword>
<evidence type="ECO:0000256" key="3">
    <source>
        <dbReference type="ARBA" id="ARBA00023163"/>
    </source>
</evidence>
<dbReference type="InterPro" id="IPR036390">
    <property type="entry name" value="WH_DNA-bd_sf"/>
</dbReference>
<dbReference type="PANTHER" id="PTHR42756:SF1">
    <property type="entry name" value="TRANSCRIPTIONAL REPRESSOR OF EMRAB OPERON"/>
    <property type="match status" value="1"/>
</dbReference>
<dbReference type="EMBL" id="CP017962">
    <property type="protein sequence ID" value="APC49509.1"/>
    <property type="molecule type" value="Genomic_DNA"/>
</dbReference>
<evidence type="ECO:0000313" key="7">
    <source>
        <dbReference type="Proteomes" id="UP000182945"/>
    </source>
</evidence>
<protein>
    <submittedName>
        <fullName evidence="5">MarR family transcriptional regulator</fullName>
    </submittedName>
</protein>
<keyword evidence="1" id="KW-0805">Transcription regulation</keyword>
<dbReference type="Proteomes" id="UP000621631">
    <property type="component" value="Unassembled WGS sequence"/>
</dbReference>
<name>A0AAC9NMA9_VIRHA</name>
<dbReference type="CDD" id="cd00090">
    <property type="entry name" value="HTH_ARSR"/>
    <property type="match status" value="1"/>
</dbReference>
<dbReference type="PROSITE" id="PS50995">
    <property type="entry name" value="HTH_MARR_2"/>
    <property type="match status" value="1"/>
</dbReference>
<evidence type="ECO:0000313" key="5">
    <source>
        <dbReference type="EMBL" id="APC49509.1"/>
    </source>
</evidence>
<dbReference type="GO" id="GO:0003700">
    <property type="term" value="F:DNA-binding transcription factor activity"/>
    <property type="evidence" value="ECO:0007669"/>
    <property type="project" value="InterPro"/>
</dbReference>
<dbReference type="InterPro" id="IPR011991">
    <property type="entry name" value="ArsR-like_HTH"/>
</dbReference>
<evidence type="ECO:0000256" key="2">
    <source>
        <dbReference type="ARBA" id="ARBA00023125"/>
    </source>
</evidence>
<dbReference type="Gene3D" id="1.10.10.10">
    <property type="entry name" value="Winged helix-like DNA-binding domain superfamily/Winged helix DNA-binding domain"/>
    <property type="match status" value="1"/>
</dbReference>
<dbReference type="SUPFAM" id="SSF46785">
    <property type="entry name" value="Winged helix' DNA-binding domain"/>
    <property type="match status" value="1"/>
</dbReference>
<proteinExistence type="predicted"/>
<reference evidence="6 8" key="2">
    <citation type="submission" date="2020-09" db="EMBL/GenBank/DDBJ databases">
        <title>Draft Genome Sequences of Oil-Oxidizing Bacteria Halomonas titanicae, Marinobacter lutaoensis, and Virgibacillus halodenitrificans Isolated from Highly Saline Environments.</title>
        <authorList>
            <person name="Grouzdev D.S."/>
            <person name="Sokolova D.S."/>
            <person name="Semenova E.M."/>
            <person name="Borzenkov I.A."/>
            <person name="Bidzhieva S.K."/>
            <person name="Poltaraus A.B."/>
            <person name="Nazina T.N."/>
        </authorList>
    </citation>
    <scope>NUCLEOTIDE SEQUENCE [LARGE SCALE GENOMIC DNA]</scope>
    <source>
        <strain evidence="6 8">VKM B-3472D</strain>
    </source>
</reference>
<dbReference type="SMART" id="SM00347">
    <property type="entry name" value="HTH_MARR"/>
    <property type="match status" value="1"/>
</dbReference>
<reference evidence="5 7" key="1">
    <citation type="submission" date="2016-11" db="EMBL/GenBank/DDBJ databases">
        <title>Complete genome sequencing of Virgibacillus halodenitrificans PDB-F2.</title>
        <authorList>
            <person name="Sun Z."/>
            <person name="Zhou Y."/>
            <person name="Li H."/>
        </authorList>
    </citation>
    <scope>NUCLEOTIDE SEQUENCE [LARGE SCALE GENOMIC DNA]</scope>
    <source>
        <strain evidence="5 7">PDB-F2</strain>
    </source>
</reference>
<evidence type="ECO:0000259" key="4">
    <source>
        <dbReference type="PROSITE" id="PS50995"/>
    </source>
</evidence>
<evidence type="ECO:0000256" key="1">
    <source>
        <dbReference type="ARBA" id="ARBA00023015"/>
    </source>
</evidence>
<dbReference type="KEGG" id="vhl:BME96_15485"/>
<feature type="domain" description="HTH marR-type" evidence="4">
    <location>
        <begin position="1"/>
        <end position="138"/>
    </location>
</feature>
<keyword evidence="2" id="KW-0238">DNA-binding</keyword>
<dbReference type="GeneID" id="71515815"/>
<dbReference type="PANTHER" id="PTHR42756">
    <property type="entry name" value="TRANSCRIPTIONAL REGULATOR, MARR"/>
    <property type="match status" value="1"/>
</dbReference>
<evidence type="ECO:0000313" key="8">
    <source>
        <dbReference type="Proteomes" id="UP000621631"/>
    </source>
</evidence>
<dbReference type="AlphaFoldDB" id="A0AAC9NMA9"/>
<accession>A0AAC9NMA9</accession>
<dbReference type="RefSeq" id="WP_019377423.1">
    <property type="nucleotide sequence ID" value="NZ_CP017962.1"/>
</dbReference>
<dbReference type="InterPro" id="IPR036388">
    <property type="entry name" value="WH-like_DNA-bd_sf"/>
</dbReference>
<dbReference type="Pfam" id="PF01047">
    <property type="entry name" value="MarR"/>
    <property type="match status" value="1"/>
</dbReference>
<keyword evidence="8" id="KW-1185">Reference proteome</keyword>
<sequence>MDLLELINRYQDAMNTIDRNVNLILKEKIHTEITTDQFPTLQYIQKHQQCTSSEIAAFLGVGKSAITAQINRLDEKGLIIRRRDKQDRRIVYLQLTEKGNELVDYTRNNLTKEIGTYLGNFNEEEIHTFIHALEKLAHVMATDKKGDQ</sequence>
<dbReference type="PRINTS" id="PR00598">
    <property type="entry name" value="HTHMARR"/>
</dbReference>
<dbReference type="Proteomes" id="UP000182945">
    <property type="component" value="Chromosome"/>
</dbReference>
<organism evidence="5 7">
    <name type="scientific">Virgibacillus halodenitrificans</name>
    <name type="common">Bacillus halodenitrificans</name>
    <dbReference type="NCBI Taxonomy" id="1482"/>
    <lineage>
        <taxon>Bacteria</taxon>
        <taxon>Bacillati</taxon>
        <taxon>Bacillota</taxon>
        <taxon>Bacilli</taxon>
        <taxon>Bacillales</taxon>
        <taxon>Bacillaceae</taxon>
        <taxon>Virgibacillus</taxon>
    </lineage>
</organism>